<keyword evidence="6 7" id="KW-0472">Membrane</keyword>
<evidence type="ECO:0000313" key="9">
    <source>
        <dbReference type="EMBL" id="SCX30473.1"/>
    </source>
</evidence>
<evidence type="ECO:0000256" key="2">
    <source>
        <dbReference type="ARBA" id="ARBA00022448"/>
    </source>
</evidence>
<organism evidence="9 10">
    <name type="scientific">Agrobacterium rosae</name>
    <dbReference type="NCBI Taxonomy" id="1972867"/>
    <lineage>
        <taxon>Bacteria</taxon>
        <taxon>Pseudomonadati</taxon>
        <taxon>Pseudomonadota</taxon>
        <taxon>Alphaproteobacteria</taxon>
        <taxon>Hyphomicrobiales</taxon>
        <taxon>Rhizobiaceae</taxon>
        <taxon>Rhizobium/Agrobacterium group</taxon>
        <taxon>Agrobacterium</taxon>
    </lineage>
</organism>
<evidence type="ECO:0000259" key="8">
    <source>
        <dbReference type="PROSITE" id="PS50928"/>
    </source>
</evidence>
<evidence type="ECO:0000256" key="6">
    <source>
        <dbReference type="ARBA" id="ARBA00023136"/>
    </source>
</evidence>
<gene>
    <name evidence="9" type="primary">dppB_8</name>
    <name evidence="9" type="ORF">DSM25559_3532</name>
</gene>
<dbReference type="InterPro" id="IPR045621">
    <property type="entry name" value="BPD_transp_1_N"/>
</dbReference>
<proteinExistence type="inferred from homology"/>
<comment type="similarity">
    <text evidence="7">Belongs to the binding-protein-dependent transport system permease family.</text>
</comment>
<dbReference type="PANTHER" id="PTHR30465">
    <property type="entry name" value="INNER MEMBRANE ABC TRANSPORTER"/>
    <property type="match status" value="1"/>
</dbReference>
<reference evidence="10" key="1">
    <citation type="submission" date="2016-10" db="EMBL/GenBank/DDBJ databases">
        <authorList>
            <person name="Wibberg D."/>
        </authorList>
    </citation>
    <scope>NUCLEOTIDE SEQUENCE [LARGE SCALE GENOMIC DNA]</scope>
</reference>
<dbReference type="SUPFAM" id="SSF161098">
    <property type="entry name" value="MetI-like"/>
    <property type="match status" value="1"/>
</dbReference>
<dbReference type="EMBL" id="FMUE01000009">
    <property type="protein sequence ID" value="SCX30473.1"/>
    <property type="molecule type" value="Genomic_DNA"/>
</dbReference>
<evidence type="ECO:0000256" key="3">
    <source>
        <dbReference type="ARBA" id="ARBA00022475"/>
    </source>
</evidence>
<evidence type="ECO:0000256" key="1">
    <source>
        <dbReference type="ARBA" id="ARBA00004651"/>
    </source>
</evidence>
<feature type="transmembrane region" description="Helical" evidence="7">
    <location>
        <begin position="199"/>
        <end position="218"/>
    </location>
</feature>
<keyword evidence="4 7" id="KW-0812">Transmembrane</keyword>
<feature type="transmembrane region" description="Helical" evidence="7">
    <location>
        <begin position="106"/>
        <end position="129"/>
    </location>
</feature>
<dbReference type="PROSITE" id="PS50928">
    <property type="entry name" value="ABC_TM1"/>
    <property type="match status" value="1"/>
</dbReference>
<feature type="transmembrane region" description="Helical" evidence="7">
    <location>
        <begin position="12"/>
        <end position="33"/>
    </location>
</feature>
<name>A0A1R3TW38_9HYPH</name>
<feature type="domain" description="ABC transmembrane type-1" evidence="8">
    <location>
        <begin position="106"/>
        <end position="322"/>
    </location>
</feature>
<evidence type="ECO:0000256" key="5">
    <source>
        <dbReference type="ARBA" id="ARBA00022989"/>
    </source>
</evidence>
<dbReference type="InterPro" id="IPR035906">
    <property type="entry name" value="MetI-like_sf"/>
</dbReference>
<dbReference type="AlphaFoldDB" id="A0A1R3TW38"/>
<dbReference type="STRING" id="1907666.DSM25559_3532"/>
<feature type="transmembrane region" description="Helical" evidence="7">
    <location>
        <begin position="298"/>
        <end position="322"/>
    </location>
</feature>
<dbReference type="GO" id="GO:0005886">
    <property type="term" value="C:plasma membrane"/>
    <property type="evidence" value="ECO:0007669"/>
    <property type="project" value="UniProtKB-SubCell"/>
</dbReference>
<keyword evidence="3" id="KW-1003">Cell membrane</keyword>
<dbReference type="GO" id="GO:0055085">
    <property type="term" value="P:transmembrane transport"/>
    <property type="evidence" value="ECO:0007669"/>
    <property type="project" value="InterPro"/>
</dbReference>
<feature type="transmembrane region" description="Helical" evidence="7">
    <location>
        <begin position="141"/>
        <end position="170"/>
    </location>
</feature>
<feature type="transmembrane region" description="Helical" evidence="7">
    <location>
        <begin position="257"/>
        <end position="278"/>
    </location>
</feature>
<accession>A0A1R3TW38</accession>
<comment type="subcellular location">
    <subcellularLocation>
        <location evidence="1 7">Cell membrane</location>
        <topology evidence="1 7">Multi-pass membrane protein</topology>
    </subcellularLocation>
</comment>
<keyword evidence="5 7" id="KW-1133">Transmembrane helix</keyword>
<dbReference type="Proteomes" id="UP000187891">
    <property type="component" value="Unassembled WGS sequence"/>
</dbReference>
<dbReference type="Gene3D" id="1.10.3720.10">
    <property type="entry name" value="MetI-like"/>
    <property type="match status" value="1"/>
</dbReference>
<dbReference type="Pfam" id="PF00528">
    <property type="entry name" value="BPD_transp_1"/>
    <property type="match status" value="1"/>
</dbReference>
<sequence length="332" mass="36665">MVIVMLRYIAKRLVFAIPTLFAVSIIAFIIIQLPPGDYLTTLMADWASQGGAVEAGTVAAMRERYGLDQPMYFQYYKWMAGILLRGDFGISFELGKPVTELIWSRLGFSLMLSLLTLCFVWAVAIPIGIMSAVRQYSITDYFATFLAFFFLAVPDFLMALGAMYVMSVWFGQSVGGLFSPEYVDAGWSFGKFFDLANHVWLPVIVIGLGSLAALVRIMRANLLDELSKPYVTTARAKGMSEFELLLRYPVRLALNPLISTLGWILPAVISGEIIVSVVMSLPTTGPLLLRALLAQDMYLAGSLILLISVLTIIGTLISDILLAMTDPRIRLT</sequence>
<evidence type="ECO:0000313" key="10">
    <source>
        <dbReference type="Proteomes" id="UP000187891"/>
    </source>
</evidence>
<dbReference type="PANTHER" id="PTHR30465:SF43">
    <property type="entry name" value="OLIGOPEPTIDE ABC TRANSPORTER, PERMEASE PROTEIN"/>
    <property type="match status" value="1"/>
</dbReference>
<keyword evidence="2 7" id="KW-0813">Transport</keyword>
<dbReference type="CDD" id="cd06261">
    <property type="entry name" value="TM_PBP2"/>
    <property type="match status" value="1"/>
</dbReference>
<dbReference type="InterPro" id="IPR000515">
    <property type="entry name" value="MetI-like"/>
</dbReference>
<protein>
    <submittedName>
        <fullName evidence="9">Dipeptide transport system permease protein DppB</fullName>
    </submittedName>
</protein>
<dbReference type="Pfam" id="PF19300">
    <property type="entry name" value="BPD_transp_1_N"/>
    <property type="match status" value="1"/>
</dbReference>
<evidence type="ECO:0000256" key="7">
    <source>
        <dbReference type="RuleBase" id="RU363032"/>
    </source>
</evidence>
<evidence type="ECO:0000256" key="4">
    <source>
        <dbReference type="ARBA" id="ARBA00022692"/>
    </source>
</evidence>